<feature type="transmembrane region" description="Helical" evidence="1">
    <location>
        <begin position="113"/>
        <end position="132"/>
    </location>
</feature>
<dbReference type="AlphaFoldDB" id="A1R3Z9"/>
<dbReference type="OrthoDB" id="4966592at2"/>
<dbReference type="eggNOG" id="ENOG50330HS">
    <property type="taxonomic scope" value="Bacteria"/>
</dbReference>
<gene>
    <name evidence="2" type="ordered locus">AAur_1175</name>
</gene>
<name>A1R3Z9_PAEAT</name>
<feature type="transmembrane region" description="Helical" evidence="1">
    <location>
        <begin position="153"/>
        <end position="186"/>
    </location>
</feature>
<feature type="transmembrane region" description="Helical" evidence="1">
    <location>
        <begin position="21"/>
        <end position="40"/>
    </location>
</feature>
<reference evidence="2 3" key="1">
    <citation type="journal article" date="2006" name="PLoS Genet.">
        <title>Secrets of soil survival revealed by the genome sequence of Arthrobacter aurescens TC1.</title>
        <authorList>
            <person name="Mongodin E.F."/>
            <person name="Shapir N."/>
            <person name="Daugherty S.C."/>
            <person name="DeBoy R.T."/>
            <person name="Emerson J.B."/>
            <person name="Shvartzbeyn A."/>
            <person name="Radune D."/>
            <person name="Vamathevan J."/>
            <person name="Riggs F."/>
            <person name="Grinberg V."/>
            <person name="Khouri H."/>
            <person name="Wackett L.P."/>
            <person name="Nelson K.E."/>
            <person name="Sadowsky M.J."/>
        </authorList>
    </citation>
    <scope>NUCLEOTIDE SEQUENCE [LARGE SCALE GENOMIC DNA]</scope>
    <source>
        <strain evidence="2 3">TC1</strain>
    </source>
</reference>
<feature type="transmembrane region" description="Helical" evidence="1">
    <location>
        <begin position="286"/>
        <end position="306"/>
    </location>
</feature>
<keyword evidence="1" id="KW-1133">Transmembrane helix</keyword>
<protein>
    <submittedName>
        <fullName evidence="2">Integral membrane protein</fullName>
    </submittedName>
</protein>
<keyword evidence="1" id="KW-0472">Membrane</keyword>
<dbReference type="KEGG" id="aau:AAur_1175"/>
<organism evidence="2 3">
    <name type="scientific">Paenarthrobacter aurescens (strain TC1)</name>
    <dbReference type="NCBI Taxonomy" id="290340"/>
    <lineage>
        <taxon>Bacteria</taxon>
        <taxon>Bacillati</taxon>
        <taxon>Actinomycetota</taxon>
        <taxon>Actinomycetes</taxon>
        <taxon>Micrococcales</taxon>
        <taxon>Micrococcaceae</taxon>
        <taxon>Paenarthrobacter</taxon>
    </lineage>
</organism>
<evidence type="ECO:0000313" key="2">
    <source>
        <dbReference type="EMBL" id="ABM09742.1"/>
    </source>
</evidence>
<proteinExistence type="predicted"/>
<sequence length="313" mass="33613">MNRYMRSLRTEVRYQLWGRSVFLAVGGLTVSLLFAFTGSISNVTARLARLQVTEAQALGNGMTLADAMGHPSNVVVQGGQRMLDNPVRFDYEAAYFAYRALEAPYAVGTGLEMITFLVIPLLFFVYGCGTAVSDIRQRILKDRIVVEGPGPYIAAKVAAVVLVSFGATMLAALLSFGAAPLLKALFLPDLSRDFEYAVDDSGVGNPAVQVAFSAGVAVLFGLLGLFIGLVARSMLIPSLAAGGLLMLMPFTWSYDPRNILTAAGEGVFNYWGGFNPRPPLPVETTFGLGMLYGALVLVALISIAVWSRMSKFI</sequence>
<accession>A1R3Z9</accession>
<keyword evidence="1" id="KW-0812">Transmembrane</keyword>
<feature type="transmembrane region" description="Helical" evidence="1">
    <location>
        <begin position="206"/>
        <end position="227"/>
    </location>
</feature>
<evidence type="ECO:0000256" key="1">
    <source>
        <dbReference type="SAM" id="Phobius"/>
    </source>
</evidence>
<dbReference type="Proteomes" id="UP000000637">
    <property type="component" value="Chromosome"/>
</dbReference>
<feature type="transmembrane region" description="Helical" evidence="1">
    <location>
        <begin position="234"/>
        <end position="252"/>
    </location>
</feature>
<keyword evidence="3" id="KW-1185">Reference proteome</keyword>
<dbReference type="STRING" id="290340.AAur_1175"/>
<dbReference type="EMBL" id="CP000474">
    <property type="protein sequence ID" value="ABM09742.1"/>
    <property type="molecule type" value="Genomic_DNA"/>
</dbReference>
<evidence type="ECO:0000313" key="3">
    <source>
        <dbReference type="Proteomes" id="UP000000637"/>
    </source>
</evidence>
<dbReference type="HOGENOM" id="CLU_887532_0_0_11"/>